<dbReference type="OrthoDB" id="1432475at2759"/>
<comment type="caution">
    <text evidence="6">The sequence shown here is derived from an EMBL/GenBank/DDBJ whole genome shotgun (WGS) entry which is preliminary data.</text>
</comment>
<dbReference type="Pfam" id="PF02902">
    <property type="entry name" value="Peptidase_C48"/>
    <property type="match status" value="1"/>
</dbReference>
<dbReference type="AlphaFoldDB" id="A0A9Q1QGE3"/>
<feature type="domain" description="Ubiquitin-like protease family profile" evidence="5">
    <location>
        <begin position="1"/>
        <end position="106"/>
    </location>
</feature>
<dbReference type="SUPFAM" id="SSF54001">
    <property type="entry name" value="Cysteine proteinases"/>
    <property type="match status" value="1"/>
</dbReference>
<dbReference type="GO" id="GO:0006508">
    <property type="term" value="P:proteolysis"/>
    <property type="evidence" value="ECO:0007669"/>
    <property type="project" value="UniProtKB-KW"/>
</dbReference>
<keyword evidence="3" id="KW-0378">Hydrolase</keyword>
<keyword evidence="2" id="KW-0645">Protease</keyword>
<dbReference type="EMBL" id="JAKOGI010000217">
    <property type="protein sequence ID" value="KAJ8439530.1"/>
    <property type="molecule type" value="Genomic_DNA"/>
</dbReference>
<dbReference type="PANTHER" id="PTHR46915:SF2">
    <property type="entry name" value="UBIQUITIN-LIKE PROTEASE 4"/>
    <property type="match status" value="1"/>
</dbReference>
<evidence type="ECO:0000256" key="1">
    <source>
        <dbReference type="ARBA" id="ARBA00005234"/>
    </source>
</evidence>
<organism evidence="6 7">
    <name type="scientific">Carnegiea gigantea</name>
    <dbReference type="NCBI Taxonomy" id="171969"/>
    <lineage>
        <taxon>Eukaryota</taxon>
        <taxon>Viridiplantae</taxon>
        <taxon>Streptophyta</taxon>
        <taxon>Embryophyta</taxon>
        <taxon>Tracheophyta</taxon>
        <taxon>Spermatophyta</taxon>
        <taxon>Magnoliopsida</taxon>
        <taxon>eudicotyledons</taxon>
        <taxon>Gunneridae</taxon>
        <taxon>Pentapetalae</taxon>
        <taxon>Caryophyllales</taxon>
        <taxon>Cactineae</taxon>
        <taxon>Cactaceae</taxon>
        <taxon>Cactoideae</taxon>
        <taxon>Echinocereeae</taxon>
        <taxon>Carnegiea</taxon>
    </lineage>
</organism>
<dbReference type="Proteomes" id="UP001153076">
    <property type="component" value="Unassembled WGS sequence"/>
</dbReference>
<keyword evidence="4" id="KW-0788">Thiol protease</keyword>
<sequence>MHNFFSNHWSLVIICIPDEEDESGPIILHLDSLGLHCSRSIFHNIKSLLIHEWEYLKEDNGGLDIPIPDRVWKFLPRRIDEKIIMVPRQTNDYDCGLFVLYYMERFIKEAPHRLKRQHLSMFGKNWFKPQEASSLRWKIKKILQEQFHKAPSREKGIWEPVCLSANAQADKSRDQVNIS</sequence>
<dbReference type="GO" id="GO:0008234">
    <property type="term" value="F:cysteine-type peptidase activity"/>
    <property type="evidence" value="ECO:0007669"/>
    <property type="project" value="UniProtKB-KW"/>
</dbReference>
<dbReference type="PROSITE" id="PS50600">
    <property type="entry name" value="ULP_PROTEASE"/>
    <property type="match status" value="1"/>
</dbReference>
<evidence type="ECO:0000256" key="2">
    <source>
        <dbReference type="ARBA" id="ARBA00022670"/>
    </source>
</evidence>
<proteinExistence type="inferred from homology"/>
<gene>
    <name evidence="6" type="ORF">Cgig2_007047</name>
</gene>
<keyword evidence="7" id="KW-1185">Reference proteome</keyword>
<dbReference type="InterPro" id="IPR038765">
    <property type="entry name" value="Papain-like_cys_pep_sf"/>
</dbReference>
<protein>
    <recommendedName>
        <fullName evidence="5">Ubiquitin-like protease family profile domain-containing protein</fullName>
    </recommendedName>
</protein>
<accession>A0A9Q1QGE3</accession>
<evidence type="ECO:0000256" key="4">
    <source>
        <dbReference type="ARBA" id="ARBA00022807"/>
    </source>
</evidence>
<evidence type="ECO:0000313" key="7">
    <source>
        <dbReference type="Proteomes" id="UP001153076"/>
    </source>
</evidence>
<dbReference type="GO" id="GO:0016926">
    <property type="term" value="P:protein desumoylation"/>
    <property type="evidence" value="ECO:0007669"/>
    <property type="project" value="UniProtKB-ARBA"/>
</dbReference>
<name>A0A9Q1QGE3_9CARY</name>
<reference evidence="6" key="1">
    <citation type="submission" date="2022-04" db="EMBL/GenBank/DDBJ databases">
        <title>Carnegiea gigantea Genome sequencing and assembly v2.</title>
        <authorList>
            <person name="Copetti D."/>
            <person name="Sanderson M.J."/>
            <person name="Burquez A."/>
            <person name="Wojciechowski M.F."/>
        </authorList>
    </citation>
    <scope>NUCLEOTIDE SEQUENCE</scope>
    <source>
        <strain evidence="6">SGP5-SGP5p</strain>
        <tissue evidence="6">Aerial part</tissue>
    </source>
</reference>
<dbReference type="InterPro" id="IPR003653">
    <property type="entry name" value="Peptidase_C48_C"/>
</dbReference>
<comment type="similarity">
    <text evidence="1">Belongs to the peptidase C48 family.</text>
</comment>
<evidence type="ECO:0000256" key="3">
    <source>
        <dbReference type="ARBA" id="ARBA00022801"/>
    </source>
</evidence>
<evidence type="ECO:0000313" key="6">
    <source>
        <dbReference type="EMBL" id="KAJ8439530.1"/>
    </source>
</evidence>
<evidence type="ECO:0000259" key="5">
    <source>
        <dbReference type="PROSITE" id="PS50600"/>
    </source>
</evidence>
<dbReference type="PANTHER" id="PTHR46915">
    <property type="entry name" value="UBIQUITIN-LIKE PROTEASE 4-RELATED"/>
    <property type="match status" value="1"/>
</dbReference>
<dbReference type="Gene3D" id="3.40.395.10">
    <property type="entry name" value="Adenoviral Proteinase, Chain A"/>
    <property type="match status" value="1"/>
</dbReference>